<evidence type="ECO:0000313" key="2">
    <source>
        <dbReference type="Proteomes" id="UP000886998"/>
    </source>
</evidence>
<dbReference type="AlphaFoldDB" id="A0A8X6XKK4"/>
<dbReference type="EMBL" id="BMAV01010078">
    <property type="protein sequence ID" value="GFY54913.1"/>
    <property type="molecule type" value="Genomic_DNA"/>
</dbReference>
<name>A0A8X6XKK4_9ARAC</name>
<reference evidence="1" key="1">
    <citation type="submission" date="2020-08" db="EMBL/GenBank/DDBJ databases">
        <title>Multicomponent nature underlies the extraordinary mechanical properties of spider dragline silk.</title>
        <authorList>
            <person name="Kono N."/>
            <person name="Nakamura H."/>
            <person name="Mori M."/>
            <person name="Yoshida Y."/>
            <person name="Ohtoshi R."/>
            <person name="Malay A.D."/>
            <person name="Moran D.A.P."/>
            <person name="Tomita M."/>
            <person name="Numata K."/>
            <person name="Arakawa K."/>
        </authorList>
    </citation>
    <scope>NUCLEOTIDE SEQUENCE</scope>
</reference>
<keyword evidence="2" id="KW-1185">Reference proteome</keyword>
<dbReference type="Proteomes" id="UP000886998">
    <property type="component" value="Unassembled WGS sequence"/>
</dbReference>
<accession>A0A8X6XKK4</accession>
<organism evidence="1 2">
    <name type="scientific">Trichonephila inaurata madagascariensis</name>
    <dbReference type="NCBI Taxonomy" id="2747483"/>
    <lineage>
        <taxon>Eukaryota</taxon>
        <taxon>Metazoa</taxon>
        <taxon>Ecdysozoa</taxon>
        <taxon>Arthropoda</taxon>
        <taxon>Chelicerata</taxon>
        <taxon>Arachnida</taxon>
        <taxon>Araneae</taxon>
        <taxon>Araneomorphae</taxon>
        <taxon>Entelegynae</taxon>
        <taxon>Araneoidea</taxon>
        <taxon>Nephilidae</taxon>
        <taxon>Trichonephila</taxon>
        <taxon>Trichonephila inaurata</taxon>
    </lineage>
</organism>
<evidence type="ECO:0000313" key="1">
    <source>
        <dbReference type="EMBL" id="GFY54913.1"/>
    </source>
</evidence>
<comment type="caution">
    <text evidence="1">The sequence shown here is derived from an EMBL/GenBank/DDBJ whole genome shotgun (WGS) entry which is preliminary data.</text>
</comment>
<protein>
    <submittedName>
        <fullName evidence="1">Uncharacterized protein</fullName>
    </submittedName>
</protein>
<sequence>MIEPQSALRQLQNPRTEMVTKMNRTHLFKVNSTTSASSKTPLSGEKHIPYHVRTLAFTCFVSRMDSYSSESCKLSSYRKGKAFETRGTYERAANEKLLNAPSGSSFITNGKEMGFRVCVFLQYLSQDRRF</sequence>
<gene>
    <name evidence="1" type="ORF">TNIN_27881</name>
</gene>
<proteinExistence type="predicted"/>